<gene>
    <name evidence="1" type="ORF">KME07_00280</name>
</gene>
<organism evidence="1 2">
    <name type="scientific">Pegethrix bostrychoides GSE-TBD4-15B</name>
    <dbReference type="NCBI Taxonomy" id="2839662"/>
    <lineage>
        <taxon>Bacteria</taxon>
        <taxon>Bacillati</taxon>
        <taxon>Cyanobacteriota</taxon>
        <taxon>Cyanophyceae</taxon>
        <taxon>Oculatellales</taxon>
        <taxon>Oculatellaceae</taxon>
        <taxon>Pegethrix</taxon>
    </lineage>
</organism>
<accession>A0A951P6V5</accession>
<dbReference type="InterPro" id="IPR002187">
    <property type="entry name" value="N-reg_PII"/>
</dbReference>
<dbReference type="EMBL" id="JAHHHV010000001">
    <property type="protein sequence ID" value="MBW4463864.1"/>
    <property type="molecule type" value="Genomic_DNA"/>
</dbReference>
<dbReference type="AlphaFoldDB" id="A0A951P6V5"/>
<dbReference type="Pfam" id="PF00543">
    <property type="entry name" value="P-II"/>
    <property type="match status" value="1"/>
</dbReference>
<proteinExistence type="predicted"/>
<protein>
    <submittedName>
        <fullName evidence="1">Uncharacterized protein</fullName>
    </submittedName>
</protein>
<reference evidence="1" key="1">
    <citation type="submission" date="2021-05" db="EMBL/GenBank/DDBJ databases">
        <authorList>
            <person name="Pietrasiak N."/>
            <person name="Ward R."/>
            <person name="Stajich J.E."/>
            <person name="Kurbessoian T."/>
        </authorList>
    </citation>
    <scope>NUCLEOTIDE SEQUENCE</scope>
    <source>
        <strain evidence="1">GSE-TBD4-15B</strain>
    </source>
</reference>
<dbReference type="Proteomes" id="UP000707356">
    <property type="component" value="Unassembled WGS sequence"/>
</dbReference>
<comment type="caution">
    <text evidence="1">The sequence shown here is derived from an EMBL/GenBank/DDBJ whole genome shotgun (WGS) entry which is preliminary data.</text>
</comment>
<sequence>MLDFEDYSLTQPAMLVTIITETALQASLEKLLKNLKVYGYSVSVVPGAVKRRFGQIQLEAEESAAPAEVDGEDYVASNLEIRAVVSPELANVILYALKDQQRQFPVLVYRQKIEALIE</sequence>
<evidence type="ECO:0000313" key="2">
    <source>
        <dbReference type="Proteomes" id="UP000707356"/>
    </source>
</evidence>
<dbReference type="InterPro" id="IPR015867">
    <property type="entry name" value="N-reg_PII/ATP_PRibTrfase_C"/>
</dbReference>
<name>A0A951P6V5_9CYAN</name>
<dbReference type="GO" id="GO:0030234">
    <property type="term" value="F:enzyme regulator activity"/>
    <property type="evidence" value="ECO:0007669"/>
    <property type="project" value="InterPro"/>
</dbReference>
<reference evidence="1" key="2">
    <citation type="journal article" date="2022" name="Microbiol. Resour. Announc.">
        <title>Metagenome Sequencing to Explore Phylogenomics of Terrestrial Cyanobacteria.</title>
        <authorList>
            <person name="Ward R.D."/>
            <person name="Stajich J.E."/>
            <person name="Johansen J.R."/>
            <person name="Huntemann M."/>
            <person name="Clum A."/>
            <person name="Foster B."/>
            <person name="Foster B."/>
            <person name="Roux S."/>
            <person name="Palaniappan K."/>
            <person name="Varghese N."/>
            <person name="Mukherjee S."/>
            <person name="Reddy T.B.K."/>
            <person name="Daum C."/>
            <person name="Copeland A."/>
            <person name="Chen I.A."/>
            <person name="Ivanova N.N."/>
            <person name="Kyrpides N.C."/>
            <person name="Shapiro N."/>
            <person name="Eloe-Fadrosh E.A."/>
            <person name="Pietrasiak N."/>
        </authorList>
    </citation>
    <scope>NUCLEOTIDE SEQUENCE</scope>
    <source>
        <strain evidence="1">GSE-TBD4-15B</strain>
    </source>
</reference>
<evidence type="ECO:0000313" key="1">
    <source>
        <dbReference type="EMBL" id="MBW4463864.1"/>
    </source>
</evidence>
<dbReference type="Gene3D" id="3.30.70.120">
    <property type="match status" value="1"/>
</dbReference>
<dbReference type="GO" id="GO:0006808">
    <property type="term" value="P:regulation of nitrogen utilization"/>
    <property type="evidence" value="ECO:0007669"/>
    <property type="project" value="InterPro"/>
</dbReference>